<evidence type="ECO:0000313" key="5">
    <source>
        <dbReference type="Proteomes" id="UP000000346"/>
    </source>
</evidence>
<dbReference type="OrthoDB" id="6262at2157"/>
<dbReference type="GeneID" id="9499204"/>
<keyword evidence="5" id="KW-1185">Reference proteome</keyword>
<dbReference type="PANTHER" id="PTHR13356:SF0">
    <property type="entry name" value="SOSS COMPLEX SUBUNIT B HOMOLOG"/>
    <property type="match status" value="1"/>
</dbReference>
<reference evidence="4 5" key="1">
    <citation type="journal article" date="2010" name="Appl. Environ. Microbiol.">
        <title>The genome sequence of the crenarchaeon Acidilobus saccharovorans supports a new order, Acidilobales, and suggests an important ecological role in terrestrial acidic hot springs.</title>
        <authorList>
            <person name="Mardanov A.V."/>
            <person name="Svetlitchnyi V.A."/>
            <person name="Beletsky A.V."/>
            <person name="Prokofeva M.I."/>
            <person name="Bonch-Osmolovskaya E.A."/>
            <person name="Ravin N.V."/>
            <person name="Skryabin K.G."/>
        </authorList>
    </citation>
    <scope>NUCLEOTIDE SEQUENCE [LARGE SCALE GENOMIC DNA]</scope>
    <source>
        <strain evidence="5">DSM 16705 / JCM 18335 / VKM B-2471 / 345-15</strain>
    </source>
</reference>
<gene>
    <name evidence="4" type="ordered locus">ASAC_0962</name>
</gene>
<organism evidence="4 5">
    <name type="scientific">Acidilobus saccharovorans (strain DSM 16705 / JCM 18335 / VKM B-2471 / 345-15)</name>
    <dbReference type="NCBI Taxonomy" id="666510"/>
    <lineage>
        <taxon>Archaea</taxon>
        <taxon>Thermoproteota</taxon>
        <taxon>Thermoprotei</taxon>
        <taxon>Acidilobales</taxon>
        <taxon>Acidilobaceae</taxon>
        <taxon>Acidilobus</taxon>
    </lineage>
</organism>
<dbReference type="HOGENOM" id="CLU_110881_2_0_2"/>
<dbReference type="Proteomes" id="UP000000346">
    <property type="component" value="Chromosome"/>
</dbReference>
<dbReference type="KEGG" id="asc:ASAC_0962"/>
<dbReference type="STRING" id="666510.ASAC_0962"/>
<sequence length="162" mass="17631">MSGEGGESPRKVSSLREGEDNIDIKVRVLSVEPPKTIHTQRGDRTISEAVVGDETGRIKLTAWGQQAGKLNEGDAVELKGAWTTSFKGQVQLNIGSRGSIEKIDDGEVPKAEEIPENTPKAQSTGYRPPRGGSRRFGGRRSFGGRRPPRNEESNEEGGEEEF</sequence>
<evidence type="ECO:0000313" key="4">
    <source>
        <dbReference type="EMBL" id="ADL19367.1"/>
    </source>
</evidence>
<dbReference type="PANTHER" id="PTHR13356">
    <property type="entry name" value="OB FOLD NUCLEIC ACID BINDING PROTEIN-RELATED"/>
    <property type="match status" value="1"/>
</dbReference>
<evidence type="ECO:0000256" key="1">
    <source>
        <dbReference type="ARBA" id="ARBA00023125"/>
    </source>
</evidence>
<dbReference type="EMBL" id="CP001742">
    <property type="protein sequence ID" value="ADL19367.1"/>
    <property type="molecule type" value="Genomic_DNA"/>
</dbReference>
<accession>D9Q229</accession>
<feature type="domain" description="Single-stranded DNA binding protein Ssb-like OB fold" evidence="3">
    <location>
        <begin position="36"/>
        <end position="101"/>
    </location>
</feature>
<dbReference type="SUPFAM" id="SSF50249">
    <property type="entry name" value="Nucleic acid-binding proteins"/>
    <property type="match status" value="1"/>
</dbReference>
<dbReference type="InParanoid" id="D9Q229"/>
<dbReference type="RefSeq" id="WP_013266879.1">
    <property type="nucleotide sequence ID" value="NC_014374.1"/>
</dbReference>
<evidence type="ECO:0000259" key="3">
    <source>
        <dbReference type="Pfam" id="PF21473"/>
    </source>
</evidence>
<dbReference type="Pfam" id="PF21473">
    <property type="entry name" value="OB_Ssb-like"/>
    <property type="match status" value="1"/>
</dbReference>
<keyword evidence="1" id="KW-0238">DNA-binding</keyword>
<dbReference type="InterPro" id="IPR012340">
    <property type="entry name" value="NA-bd_OB-fold"/>
</dbReference>
<dbReference type="InterPro" id="IPR051231">
    <property type="entry name" value="SOSS-B"/>
</dbReference>
<feature type="compositionally biased region" description="Acidic residues" evidence="2">
    <location>
        <begin position="153"/>
        <end position="162"/>
    </location>
</feature>
<dbReference type="GO" id="GO:0000724">
    <property type="term" value="P:double-strand break repair via homologous recombination"/>
    <property type="evidence" value="ECO:0007669"/>
    <property type="project" value="TreeGrafter"/>
</dbReference>
<dbReference type="GO" id="GO:0010212">
    <property type="term" value="P:response to ionizing radiation"/>
    <property type="evidence" value="ECO:0007669"/>
    <property type="project" value="TreeGrafter"/>
</dbReference>
<dbReference type="Gene3D" id="2.40.50.140">
    <property type="entry name" value="Nucleic acid-binding proteins"/>
    <property type="match status" value="1"/>
</dbReference>
<feature type="compositionally biased region" description="Basic and acidic residues" evidence="2">
    <location>
        <begin position="99"/>
        <end position="113"/>
    </location>
</feature>
<feature type="compositionally biased region" description="Basic residues" evidence="2">
    <location>
        <begin position="132"/>
        <end position="147"/>
    </location>
</feature>
<dbReference type="CDD" id="cd04491">
    <property type="entry name" value="SoSSB_OBF"/>
    <property type="match status" value="1"/>
</dbReference>
<dbReference type="AlphaFoldDB" id="D9Q229"/>
<dbReference type="eggNOG" id="arCOG01510">
    <property type="taxonomic scope" value="Archaea"/>
</dbReference>
<dbReference type="GO" id="GO:0003677">
    <property type="term" value="F:DNA binding"/>
    <property type="evidence" value="ECO:0007669"/>
    <property type="project" value="UniProtKB-KW"/>
</dbReference>
<feature type="region of interest" description="Disordered" evidence="2">
    <location>
        <begin position="93"/>
        <end position="162"/>
    </location>
</feature>
<proteinExistence type="predicted"/>
<protein>
    <submittedName>
        <fullName evidence="4">Single-stranded DNA binding protein</fullName>
    </submittedName>
</protein>
<dbReference type="FunCoup" id="D9Q229">
    <property type="interactions" value="45"/>
</dbReference>
<dbReference type="NCBIfam" id="NF005050">
    <property type="entry name" value="PRK06461.1-4"/>
    <property type="match status" value="1"/>
</dbReference>
<dbReference type="InterPro" id="IPR048970">
    <property type="entry name" value="OB_Ssb-like"/>
</dbReference>
<name>D9Q229_ACIS3</name>
<evidence type="ECO:0000256" key="2">
    <source>
        <dbReference type="SAM" id="MobiDB-lite"/>
    </source>
</evidence>